<keyword evidence="2" id="KW-1185">Reference proteome</keyword>
<evidence type="ECO:0000313" key="2">
    <source>
        <dbReference type="Proteomes" id="UP001595637"/>
    </source>
</evidence>
<accession>A0ABV7N6P1</accession>
<dbReference type="Proteomes" id="UP001595637">
    <property type="component" value="Unassembled WGS sequence"/>
</dbReference>
<evidence type="ECO:0008006" key="3">
    <source>
        <dbReference type="Google" id="ProtNLM"/>
    </source>
</evidence>
<protein>
    <recommendedName>
        <fullName evidence="3">IrrE N-terminal-like domain-containing protein</fullName>
    </recommendedName>
</protein>
<evidence type="ECO:0000313" key="1">
    <source>
        <dbReference type="EMBL" id="MFC3388231.1"/>
    </source>
</evidence>
<gene>
    <name evidence="1" type="ORF">ACFOEO_06585</name>
</gene>
<comment type="caution">
    <text evidence="1">The sequence shown here is derived from an EMBL/GenBank/DDBJ whole genome shotgun (WGS) entry which is preliminary data.</text>
</comment>
<proteinExistence type="predicted"/>
<name>A0ABV7N6P1_9STAP</name>
<dbReference type="EMBL" id="JBHRVQ010000001">
    <property type="protein sequence ID" value="MFC3388231.1"/>
    <property type="molecule type" value="Genomic_DNA"/>
</dbReference>
<sequence>MQVREKLMNQFPKLELHVSDELPKGLIALYEQDALSPNGSITIDGRINYYLQNGILAEELGHHATSYGDITNYKGKNININAAKQEVRARRFGIKLILPLEKLVDCFENGYWGDLYAMCLYLEIDRSYFEEAIEDYKKQFGSYVKYDGYYIAFEPLKIEKL</sequence>
<dbReference type="RefSeq" id="WP_380653384.1">
    <property type="nucleotide sequence ID" value="NZ_JBHRVQ010000001.1"/>
</dbReference>
<organism evidence="1 2">
    <name type="scientific">Salinicoccus sesuvii</name>
    <dbReference type="NCBI Taxonomy" id="868281"/>
    <lineage>
        <taxon>Bacteria</taxon>
        <taxon>Bacillati</taxon>
        <taxon>Bacillota</taxon>
        <taxon>Bacilli</taxon>
        <taxon>Bacillales</taxon>
        <taxon>Staphylococcaceae</taxon>
        <taxon>Salinicoccus</taxon>
    </lineage>
</organism>
<reference evidence="2" key="1">
    <citation type="journal article" date="2019" name="Int. J. Syst. Evol. Microbiol.">
        <title>The Global Catalogue of Microorganisms (GCM) 10K type strain sequencing project: providing services to taxonomists for standard genome sequencing and annotation.</title>
        <authorList>
            <consortium name="The Broad Institute Genomics Platform"/>
            <consortium name="The Broad Institute Genome Sequencing Center for Infectious Disease"/>
            <person name="Wu L."/>
            <person name="Ma J."/>
        </authorList>
    </citation>
    <scope>NUCLEOTIDE SEQUENCE [LARGE SCALE GENOMIC DNA]</scope>
    <source>
        <strain evidence="2">CCM 7756</strain>
    </source>
</reference>